<sequence>MHEGFLYDIGQTGIELHHDPLTLDGMELRSTMAACR</sequence>
<name>W5Z3L1_9GAMM</name>
<dbReference type="Proteomes" id="UP000035081">
    <property type="component" value="Chromosome"/>
</dbReference>
<evidence type="ECO:0000313" key="1">
    <source>
        <dbReference type="EMBL" id="AHI33068.1"/>
    </source>
</evidence>
<dbReference type="KEGG" id="msr:AU15_06390"/>
<protein>
    <submittedName>
        <fullName evidence="1">Uncharacterized protein</fullName>
    </submittedName>
</protein>
<dbReference type="EMBL" id="CP007152">
    <property type="protein sequence ID" value="AHI33068.1"/>
    <property type="molecule type" value="Genomic_DNA"/>
</dbReference>
<dbReference type="HOGENOM" id="CLU_3357011_0_0_6"/>
<proteinExistence type="predicted"/>
<reference evidence="1 2" key="1">
    <citation type="journal article" date="2014" name="Genome Announc.">
        <title>Draft Genome Sequences of Marinobacter similis A3d10T and Marinobacter salarius R9SW1T.</title>
        <authorList>
            <person name="Ivanova E.P."/>
            <person name="Ng H.J."/>
            <person name="Webb H.K."/>
            <person name="Feng G."/>
            <person name="Oshima K."/>
            <person name="Hattori M."/>
            <person name="Ohkuma M."/>
            <person name="Sergeev A.F."/>
            <person name="Mikhailov V.V."/>
            <person name="Crawford R.J."/>
            <person name="Sawabe T."/>
        </authorList>
    </citation>
    <scope>NUCLEOTIDE SEQUENCE [LARGE SCALE GENOMIC DNA]</scope>
    <source>
        <strain evidence="2">A3d10 and R9SW1</strain>
    </source>
</reference>
<accession>W5Z3L1</accession>
<dbReference type="AlphaFoldDB" id="W5Z3L1"/>
<gene>
    <name evidence="1" type="ORF">AU15_06390</name>
</gene>
<evidence type="ECO:0000313" key="2">
    <source>
        <dbReference type="Proteomes" id="UP000035081"/>
    </source>
</evidence>
<organism evidence="1 2">
    <name type="scientific">Marinobacter salarius</name>
    <dbReference type="NCBI Taxonomy" id="1420917"/>
    <lineage>
        <taxon>Bacteria</taxon>
        <taxon>Pseudomonadati</taxon>
        <taxon>Pseudomonadota</taxon>
        <taxon>Gammaproteobacteria</taxon>
        <taxon>Pseudomonadales</taxon>
        <taxon>Marinobacteraceae</taxon>
        <taxon>Marinobacter</taxon>
    </lineage>
</organism>